<dbReference type="PANTHER" id="PTHR43147:SF2">
    <property type="entry name" value="NADP-DEPENDENT OXIDOREDUCTASE DOMAIN-CONTAINING PROTEIN"/>
    <property type="match status" value="1"/>
</dbReference>
<keyword evidence="3" id="KW-1185">Reference proteome</keyword>
<dbReference type="PANTHER" id="PTHR43147">
    <property type="entry name" value="PROTEIN TAS"/>
    <property type="match status" value="1"/>
</dbReference>
<dbReference type="AlphaFoldDB" id="Q8KB30"/>
<accession>Q8KB30</accession>
<dbReference type="InterPro" id="IPR036812">
    <property type="entry name" value="NAD(P)_OxRdtase_dom_sf"/>
</dbReference>
<reference evidence="2 3" key="1">
    <citation type="journal article" date="2002" name="Proc. Natl. Acad. Sci. U.S.A.">
        <title>The complete genome sequence of Chlorobium tepidum TLS, a photosynthetic, anaerobic, green-sulfur bacterium.</title>
        <authorList>
            <person name="Eisen J.A."/>
            <person name="Nelson K.E."/>
            <person name="Paulsen I.T."/>
            <person name="Heidelberg J.F."/>
            <person name="Wu M."/>
            <person name="Dodson R.J."/>
            <person name="Deboy R."/>
            <person name="Gwinn M.L."/>
            <person name="Nelson W.C."/>
            <person name="Haft D.H."/>
            <person name="Hickey E.K."/>
            <person name="Peterson J.D."/>
            <person name="Durkin A.S."/>
            <person name="Kolonay J.L."/>
            <person name="Yang F."/>
            <person name="Holt I."/>
            <person name="Umayam L.A."/>
            <person name="Mason T."/>
            <person name="Brenner M."/>
            <person name="Shea T.P."/>
            <person name="Parksey D."/>
            <person name="Nierman W.C."/>
            <person name="Feldblyum T.V."/>
            <person name="Hansen C.L."/>
            <person name="Craven M.B."/>
            <person name="Radune D."/>
            <person name="Vamathevan J."/>
            <person name="Khouri H."/>
            <person name="White O."/>
            <person name="Gruber T.M."/>
            <person name="Ketchum K.A."/>
            <person name="Venter J.C."/>
            <person name="Tettelin H."/>
            <person name="Bryant D.A."/>
            <person name="Fraser C.M."/>
        </authorList>
    </citation>
    <scope>NUCLEOTIDE SEQUENCE [LARGE SCALE GENOMIC DNA]</scope>
    <source>
        <strain evidence="3">ATCC 49652 / DSM 12025 / NBRC 103806 / TLS</strain>
    </source>
</reference>
<dbReference type="EMBL" id="AE006470">
    <property type="protein sequence ID" value="AAM73186.1"/>
    <property type="molecule type" value="Genomic_DNA"/>
</dbReference>
<gene>
    <name evidence="2" type="ordered locus">CT1968</name>
</gene>
<feature type="domain" description="NADP-dependent oxidoreductase" evidence="1">
    <location>
        <begin position="15"/>
        <end position="91"/>
    </location>
</feature>
<protein>
    <recommendedName>
        <fullName evidence="1">NADP-dependent oxidoreductase domain-containing protein</fullName>
    </recommendedName>
</protein>
<evidence type="ECO:0000313" key="3">
    <source>
        <dbReference type="Proteomes" id="UP000001007"/>
    </source>
</evidence>
<evidence type="ECO:0000259" key="1">
    <source>
        <dbReference type="Pfam" id="PF00248"/>
    </source>
</evidence>
<dbReference type="SUPFAM" id="SSF51430">
    <property type="entry name" value="NAD(P)-linked oxidoreductase"/>
    <property type="match status" value="1"/>
</dbReference>
<evidence type="ECO:0000313" key="2">
    <source>
        <dbReference type="EMBL" id="AAM73186.1"/>
    </source>
</evidence>
<dbReference type="EnsemblBacteria" id="AAM73186">
    <property type="protein sequence ID" value="AAM73186"/>
    <property type="gene ID" value="CT1968"/>
</dbReference>
<proteinExistence type="predicted"/>
<dbReference type="eggNOG" id="COG0667">
    <property type="taxonomic scope" value="Bacteria"/>
</dbReference>
<dbReference type="InterPro" id="IPR023210">
    <property type="entry name" value="NADP_OxRdtase_dom"/>
</dbReference>
<name>Q8KB30_CHLTE</name>
<dbReference type="Gene3D" id="3.20.20.100">
    <property type="entry name" value="NADP-dependent oxidoreductase domain"/>
    <property type="match status" value="1"/>
</dbReference>
<dbReference type="Pfam" id="PF00248">
    <property type="entry name" value="Aldo_ket_red"/>
    <property type="match status" value="1"/>
</dbReference>
<dbReference type="KEGG" id="cte:CT1968"/>
<dbReference type="STRING" id="194439.CT1968"/>
<dbReference type="PATRIC" id="fig|194439.7.peg.1782"/>
<dbReference type="Proteomes" id="UP000001007">
    <property type="component" value="Chromosome"/>
</dbReference>
<sequence>MITLPKALVDKFNREFQEPRLSANLELVELLRRIGKQHNTSPGEVAIDWTLRHPAVTAAIVGGRTAVQVEDTVRAASLALSEQKISEIEAFLASMPA</sequence>
<dbReference type="HOGENOM" id="CLU_2341681_0_0_10"/>
<dbReference type="OrthoDB" id="9773828at2"/>
<organism evidence="2 3">
    <name type="scientific">Chlorobaculum tepidum (strain ATCC 49652 / DSM 12025 / NBRC 103806 / TLS)</name>
    <name type="common">Chlorobium tepidum</name>
    <dbReference type="NCBI Taxonomy" id="194439"/>
    <lineage>
        <taxon>Bacteria</taxon>
        <taxon>Pseudomonadati</taxon>
        <taxon>Chlorobiota</taxon>
        <taxon>Chlorobiia</taxon>
        <taxon>Chlorobiales</taxon>
        <taxon>Chlorobiaceae</taxon>
        <taxon>Chlorobaculum</taxon>
    </lineage>
</organism>